<comment type="caution">
    <text evidence="1">The sequence shown here is derived from an EMBL/GenBank/DDBJ whole genome shotgun (WGS) entry which is preliminary data.</text>
</comment>
<reference evidence="1 2" key="1">
    <citation type="submission" date="2020-08" db="EMBL/GenBank/DDBJ databases">
        <title>Streptomyces sp. PSKA01 genome sequencing and assembly.</title>
        <authorList>
            <person name="Mandal S."/>
            <person name="Maiti P.K."/>
            <person name="Das P."/>
        </authorList>
    </citation>
    <scope>NUCLEOTIDE SEQUENCE [LARGE SCALE GENOMIC DNA]</scope>
    <source>
        <strain evidence="1 2">PSKA01</strain>
    </source>
</reference>
<accession>A0A7X1J9N4</accession>
<evidence type="ECO:0008006" key="3">
    <source>
        <dbReference type="Google" id="ProtNLM"/>
    </source>
</evidence>
<keyword evidence="2" id="KW-1185">Reference proteome</keyword>
<dbReference type="AlphaFoldDB" id="A0A7X1J9N4"/>
<gene>
    <name evidence="1" type="ORF">H4N64_35705</name>
</gene>
<dbReference type="Proteomes" id="UP000584670">
    <property type="component" value="Unassembled WGS sequence"/>
</dbReference>
<evidence type="ECO:0000313" key="1">
    <source>
        <dbReference type="EMBL" id="MBC2906778.1"/>
    </source>
</evidence>
<dbReference type="EMBL" id="JACMSF010000058">
    <property type="protein sequence ID" value="MBC2906778.1"/>
    <property type="molecule type" value="Genomic_DNA"/>
</dbReference>
<evidence type="ECO:0000313" key="2">
    <source>
        <dbReference type="Proteomes" id="UP000584670"/>
    </source>
</evidence>
<name>A0A7X1J9N4_9ACTN</name>
<organism evidence="1 2">
    <name type="scientific">Streptomyces cupreus</name>
    <dbReference type="NCBI Taxonomy" id="2759956"/>
    <lineage>
        <taxon>Bacteria</taxon>
        <taxon>Bacillati</taxon>
        <taxon>Actinomycetota</taxon>
        <taxon>Actinomycetes</taxon>
        <taxon>Kitasatosporales</taxon>
        <taxon>Streptomycetaceae</taxon>
        <taxon>Streptomyces</taxon>
    </lineage>
</organism>
<proteinExistence type="predicted"/>
<sequence length="144" mass="15522">MLGTAARVAEQPDRGSASGHLRRAYTAAYALHPEPGRAYSEAIKAVECAAHATVEPNNTKATLGTMLTQLRQHPGQWVVALPGTTGVEGENVVYAMASLLWKGQTSRHGAQQPTREETADEARMAVDLATSLVRWFADGAVRRR</sequence>
<protein>
    <recommendedName>
        <fullName evidence="3">TIGR02391 family protein</fullName>
    </recommendedName>
</protein>